<dbReference type="WBParaSite" id="nRc.2.0.1.t45367-RA">
    <property type="protein sequence ID" value="nRc.2.0.1.t45367-RA"/>
    <property type="gene ID" value="nRc.2.0.1.g45367"/>
</dbReference>
<dbReference type="PANTHER" id="PTHR20837">
    <property type="entry name" value="CENTROSOMAL PROTEIN-RELATED"/>
    <property type="match status" value="1"/>
</dbReference>
<dbReference type="GO" id="GO:1904491">
    <property type="term" value="P:protein localization to ciliary transition zone"/>
    <property type="evidence" value="ECO:0007669"/>
    <property type="project" value="TreeGrafter"/>
</dbReference>
<dbReference type="InterPro" id="IPR052434">
    <property type="entry name" value="Tectonic-like_complex_comp"/>
</dbReference>
<sequence>MCAQPLYADYLFRRVDSLKLKRLGLKHAIIEDPNRPDNKFDARIEVRELTLTSADEIRNNRRFRLLQLRDQGVGEFKHLKAIPADKSSITDDYFAEFDAQKSKEVKNIDLNDLEACQIALASFIADIRENIATKVISTQDTKSYSDIVNEIYLPSIGSLGLLFFEDSGRPLKPARVDRQKQPALGVQSKAQIFVNVLRAQNLPMRSDSSIDSKVSLQPFVEISYKDQSIRSSRSQGQNATWNQELIFKLDKSKIVYFDITDDESTLSFDIFDQNESELIEESDSDQDSIHTKISRKWLGGFDVAFSSLVSNNVITESFALNIPLSIFGYRFIREDDTREIKNPYLELYLAVDHADPVNLLEKWSNLESIETPQLLSRLEAWANEYRSQFPGRRLAHLAVDSNGRTALICRYLSSIKPPEIIDQVPDTNDQSDRLKSSMEKWCRIVSLIPSTRDNVCFSGICSLWNSCDQILATRCADDEEKAVLLYCWLSSLNQMQQCFLIWLNIQANDRPSGMSFEVEREDFWRPLFKKGFANPGLSSLQPTFLEYNENNNDRIMELQEKIDKSIKESFVKWRIKRSPTLESVFSIESDNLRKIDLVEKHHRAMKDIVEMYQVYGFPLNQGFSSIKQLLKMVKRTKIHCNGHPDVEFSLATHIHAYTNDILSVWIYVVSLEKRSSHRL</sequence>
<dbReference type="PROSITE" id="PS50004">
    <property type="entry name" value="C2"/>
    <property type="match status" value="1"/>
</dbReference>
<evidence type="ECO:0000313" key="2">
    <source>
        <dbReference type="Proteomes" id="UP000887565"/>
    </source>
</evidence>
<dbReference type="GO" id="GO:1905515">
    <property type="term" value="P:non-motile cilium assembly"/>
    <property type="evidence" value="ECO:0007669"/>
    <property type="project" value="TreeGrafter"/>
</dbReference>
<protein>
    <submittedName>
        <fullName evidence="3">C2 domain-containing protein</fullName>
    </submittedName>
</protein>
<dbReference type="PANTHER" id="PTHR20837:SF0">
    <property type="entry name" value="COILED-COIL AND C2 DOMAIN-CONTAINING PROTEIN 2A"/>
    <property type="match status" value="1"/>
</dbReference>
<dbReference type="InterPro" id="IPR035892">
    <property type="entry name" value="C2_domain_sf"/>
</dbReference>
<feature type="domain" description="C2" evidence="1">
    <location>
        <begin position="166"/>
        <end position="318"/>
    </location>
</feature>
<dbReference type="Proteomes" id="UP000887565">
    <property type="component" value="Unplaced"/>
</dbReference>
<proteinExistence type="predicted"/>
<dbReference type="SUPFAM" id="SSF49562">
    <property type="entry name" value="C2 domain (Calcium/lipid-binding domain, CaLB)"/>
    <property type="match status" value="1"/>
</dbReference>
<reference evidence="3" key="1">
    <citation type="submission" date="2022-11" db="UniProtKB">
        <authorList>
            <consortium name="WormBaseParasite"/>
        </authorList>
    </citation>
    <scope>IDENTIFICATION</scope>
</reference>
<dbReference type="InterPro" id="IPR000008">
    <property type="entry name" value="C2_dom"/>
</dbReference>
<accession>A0A915L4D6</accession>
<dbReference type="OMA" id="SERTACC"/>
<organism evidence="2 3">
    <name type="scientific">Romanomermis culicivorax</name>
    <name type="common">Nematode worm</name>
    <dbReference type="NCBI Taxonomy" id="13658"/>
    <lineage>
        <taxon>Eukaryota</taxon>
        <taxon>Metazoa</taxon>
        <taxon>Ecdysozoa</taxon>
        <taxon>Nematoda</taxon>
        <taxon>Enoplea</taxon>
        <taxon>Dorylaimia</taxon>
        <taxon>Mermithida</taxon>
        <taxon>Mermithoidea</taxon>
        <taxon>Mermithidae</taxon>
        <taxon>Romanomermis</taxon>
    </lineage>
</organism>
<dbReference type="Pfam" id="PF00168">
    <property type="entry name" value="C2"/>
    <property type="match status" value="1"/>
</dbReference>
<dbReference type="Gene3D" id="2.60.40.150">
    <property type="entry name" value="C2 domain"/>
    <property type="match status" value="1"/>
</dbReference>
<name>A0A915L4D6_ROMCU</name>
<dbReference type="AlphaFoldDB" id="A0A915L4D6"/>
<keyword evidence="2" id="KW-1185">Reference proteome</keyword>
<dbReference type="SMART" id="SM00239">
    <property type="entry name" value="C2"/>
    <property type="match status" value="1"/>
</dbReference>
<dbReference type="CDD" id="cd00030">
    <property type="entry name" value="C2"/>
    <property type="match status" value="1"/>
</dbReference>
<dbReference type="GO" id="GO:0035869">
    <property type="term" value="C:ciliary transition zone"/>
    <property type="evidence" value="ECO:0007669"/>
    <property type="project" value="TreeGrafter"/>
</dbReference>
<evidence type="ECO:0000313" key="3">
    <source>
        <dbReference type="WBParaSite" id="nRc.2.0.1.t45367-RA"/>
    </source>
</evidence>
<evidence type="ECO:0000259" key="1">
    <source>
        <dbReference type="PROSITE" id="PS50004"/>
    </source>
</evidence>